<dbReference type="Proteomes" id="UP000431744">
    <property type="component" value="Unassembled WGS sequence"/>
</dbReference>
<feature type="transmembrane region" description="Helical" evidence="2">
    <location>
        <begin position="63"/>
        <end position="83"/>
    </location>
</feature>
<dbReference type="InterPro" id="IPR049713">
    <property type="entry name" value="Pr6Pr-like"/>
</dbReference>
<reference evidence="3 4" key="1">
    <citation type="submission" date="2019-09" db="EMBL/GenBank/DDBJ databases">
        <title>Phylogeny of genus Pseudoclavibacter and closely related genus.</title>
        <authorList>
            <person name="Li Y."/>
        </authorList>
    </citation>
    <scope>NUCLEOTIDE SEQUENCE [LARGE SCALE GENOMIC DNA]</scope>
    <source>
        <strain evidence="3 4">EGI 60007</strain>
    </source>
</reference>
<name>A0A6H9WP47_9MICO</name>
<dbReference type="EMBL" id="WBJY01000003">
    <property type="protein sequence ID" value="KAB1647811.1"/>
    <property type="molecule type" value="Genomic_DNA"/>
</dbReference>
<evidence type="ECO:0000313" key="3">
    <source>
        <dbReference type="EMBL" id="KAB1647811.1"/>
    </source>
</evidence>
<feature type="transmembrane region" description="Helical" evidence="2">
    <location>
        <begin position="95"/>
        <end position="113"/>
    </location>
</feature>
<evidence type="ECO:0000313" key="4">
    <source>
        <dbReference type="Proteomes" id="UP000431744"/>
    </source>
</evidence>
<keyword evidence="2" id="KW-0812">Transmembrane</keyword>
<organism evidence="3 4">
    <name type="scientific">Pseudoclavibacter endophyticus</name>
    <dbReference type="NCBI Taxonomy" id="1778590"/>
    <lineage>
        <taxon>Bacteria</taxon>
        <taxon>Bacillati</taxon>
        <taxon>Actinomycetota</taxon>
        <taxon>Actinomycetes</taxon>
        <taxon>Micrococcales</taxon>
        <taxon>Microbacteriaceae</taxon>
        <taxon>Pseudoclavibacter</taxon>
    </lineage>
</organism>
<evidence type="ECO:0008006" key="5">
    <source>
        <dbReference type="Google" id="ProtNLM"/>
    </source>
</evidence>
<dbReference type="RefSeq" id="WP_158029704.1">
    <property type="nucleotide sequence ID" value="NZ_BMHG01000001.1"/>
</dbReference>
<keyword evidence="4" id="KW-1185">Reference proteome</keyword>
<feature type="transmembrane region" description="Helical" evidence="2">
    <location>
        <begin position="125"/>
        <end position="146"/>
    </location>
</feature>
<dbReference type="OrthoDB" id="9809977at2"/>
<keyword evidence="2" id="KW-1133">Transmembrane helix</keyword>
<sequence length="250" mass="27234">MSEPRLTPPVTRNRRFNLAMHPDRAWVRVLRIAVAAFAGAALVKNTIDAATGAGETDLVQHFSLFTIQSNLMLVAVLGVGAVSVRRRLPAWWDDVRGAVAFYLVMTGLIYAILVAPPGELFTWDIGWTGIALHRVAPVFAVLDWALVSMTRRSGWGRPLAWLLFPVAYLLYTWARGGSAAWYPYGFLDPLGPGGWAQVLATTAQVFVAFLAVSVVMHAIGRLRVALARGGSSRSRGRDRADPVEAEPAGR</sequence>
<proteinExistence type="predicted"/>
<feature type="region of interest" description="Disordered" evidence="1">
    <location>
        <begin position="231"/>
        <end position="250"/>
    </location>
</feature>
<gene>
    <name evidence="3" type="ORF">F8O04_12380</name>
</gene>
<feature type="transmembrane region" description="Helical" evidence="2">
    <location>
        <begin position="158"/>
        <end position="174"/>
    </location>
</feature>
<feature type="compositionally biased region" description="Basic and acidic residues" evidence="1">
    <location>
        <begin position="235"/>
        <end position="250"/>
    </location>
</feature>
<evidence type="ECO:0000256" key="2">
    <source>
        <dbReference type="SAM" id="Phobius"/>
    </source>
</evidence>
<protein>
    <recommendedName>
        <fullName evidence="5">Pr6Pr family membrane protein</fullName>
    </recommendedName>
</protein>
<comment type="caution">
    <text evidence="3">The sequence shown here is derived from an EMBL/GenBank/DDBJ whole genome shotgun (WGS) entry which is preliminary data.</text>
</comment>
<dbReference type="NCBIfam" id="NF038065">
    <property type="entry name" value="Pr6Pr"/>
    <property type="match status" value="1"/>
</dbReference>
<feature type="transmembrane region" description="Helical" evidence="2">
    <location>
        <begin position="194"/>
        <end position="219"/>
    </location>
</feature>
<dbReference type="AlphaFoldDB" id="A0A6H9WP47"/>
<keyword evidence="2" id="KW-0472">Membrane</keyword>
<accession>A0A6H9WP47</accession>
<evidence type="ECO:0000256" key="1">
    <source>
        <dbReference type="SAM" id="MobiDB-lite"/>
    </source>
</evidence>
<feature type="transmembrane region" description="Helical" evidence="2">
    <location>
        <begin position="25"/>
        <end position="43"/>
    </location>
</feature>